<evidence type="ECO:0000256" key="1">
    <source>
        <dbReference type="SAM" id="SignalP"/>
    </source>
</evidence>
<evidence type="ECO:0008006" key="4">
    <source>
        <dbReference type="Google" id="ProtNLM"/>
    </source>
</evidence>
<evidence type="ECO:0000313" key="2">
    <source>
        <dbReference type="EMBL" id="RYU93461.1"/>
    </source>
</evidence>
<dbReference type="Proteomes" id="UP000293162">
    <property type="component" value="Unassembled WGS sequence"/>
</dbReference>
<proteinExistence type="predicted"/>
<protein>
    <recommendedName>
        <fullName evidence="4">Outer membrane protein beta-barrel domain-containing protein</fullName>
    </recommendedName>
</protein>
<dbReference type="RefSeq" id="WP_130023375.1">
    <property type="nucleotide sequence ID" value="NZ_SEWF01000044.1"/>
</dbReference>
<organism evidence="2 3">
    <name type="scientific">Emticicia agri</name>
    <dbReference type="NCBI Taxonomy" id="2492393"/>
    <lineage>
        <taxon>Bacteria</taxon>
        <taxon>Pseudomonadati</taxon>
        <taxon>Bacteroidota</taxon>
        <taxon>Cytophagia</taxon>
        <taxon>Cytophagales</taxon>
        <taxon>Leadbetterellaceae</taxon>
        <taxon>Emticicia</taxon>
    </lineage>
</organism>
<feature type="chain" id="PRO_5020440733" description="Outer membrane protein beta-barrel domain-containing protein" evidence="1">
    <location>
        <begin position="21"/>
        <end position="168"/>
    </location>
</feature>
<accession>A0A4Q5LUT5</accession>
<keyword evidence="1" id="KW-0732">Signal</keyword>
<evidence type="ECO:0000313" key="3">
    <source>
        <dbReference type="Proteomes" id="UP000293162"/>
    </source>
</evidence>
<reference evidence="2 3" key="1">
    <citation type="submission" date="2019-02" db="EMBL/GenBank/DDBJ databases">
        <title>Bacterial novel species Emticicia sp. 17J42-9 isolated from soil.</title>
        <authorList>
            <person name="Jung H.-Y."/>
        </authorList>
    </citation>
    <scope>NUCLEOTIDE SEQUENCE [LARGE SCALE GENOMIC DNA]</scope>
    <source>
        <strain evidence="2 3">17J42-9</strain>
    </source>
</reference>
<name>A0A4Q5LUT5_9BACT</name>
<dbReference type="OrthoDB" id="662468at2"/>
<dbReference type="EMBL" id="SEWF01000044">
    <property type="protein sequence ID" value="RYU93461.1"/>
    <property type="molecule type" value="Genomic_DNA"/>
</dbReference>
<feature type="signal peptide" evidence="1">
    <location>
        <begin position="1"/>
        <end position="20"/>
    </location>
</feature>
<comment type="caution">
    <text evidence="2">The sequence shown here is derived from an EMBL/GenBank/DDBJ whole genome shotgun (WGS) entry which is preliminary data.</text>
</comment>
<sequence length="168" mass="18402">MSLRNYLLAAFICLNTLAHAQTPAPVTYPRVTGYVGLLHPIITFSKQNTVNFKDSYVVGFPLGINLWKTPKVGFSLEIVPQILAEKGTSRMSNLLIHPGVVVALGKGYTFAGRAAFETSGRYGVTPVLNKVVKKNKHSNYYIAVPLPLRVGNSRPLSFTIGFQFGLSF</sequence>
<keyword evidence="3" id="KW-1185">Reference proteome</keyword>
<gene>
    <name evidence="2" type="ORF">EWM59_21805</name>
</gene>
<dbReference type="AlphaFoldDB" id="A0A4Q5LUT5"/>